<accession>A0ABT1AAA6</accession>
<evidence type="ECO:0000256" key="1">
    <source>
        <dbReference type="SAM" id="Phobius"/>
    </source>
</evidence>
<keyword evidence="1" id="KW-0472">Membrane</keyword>
<feature type="transmembrane region" description="Helical" evidence="1">
    <location>
        <begin position="139"/>
        <end position="164"/>
    </location>
</feature>
<dbReference type="Proteomes" id="UP001165283">
    <property type="component" value="Unassembled WGS sequence"/>
</dbReference>
<evidence type="ECO:0000313" key="2">
    <source>
        <dbReference type="EMBL" id="MCO1659886.1"/>
    </source>
</evidence>
<feature type="transmembrane region" description="Helical" evidence="1">
    <location>
        <begin position="109"/>
        <end position="132"/>
    </location>
</feature>
<feature type="transmembrane region" description="Helical" evidence="1">
    <location>
        <begin position="52"/>
        <end position="77"/>
    </location>
</feature>
<reference evidence="2" key="1">
    <citation type="submission" date="2021-04" db="EMBL/GenBank/DDBJ databases">
        <title>Pseudonocardia sp. nov., isolated from sandy soil of mangrove forest.</title>
        <authorList>
            <person name="Zan Z."/>
            <person name="Huang R."/>
            <person name="Liu W."/>
        </authorList>
    </citation>
    <scope>NUCLEOTIDE SEQUENCE</scope>
    <source>
        <strain evidence="2">S2-4</strain>
    </source>
</reference>
<evidence type="ECO:0000313" key="3">
    <source>
        <dbReference type="Proteomes" id="UP001165283"/>
    </source>
</evidence>
<dbReference type="EMBL" id="JAGSOV010000072">
    <property type="protein sequence ID" value="MCO1659886.1"/>
    <property type="molecule type" value="Genomic_DNA"/>
</dbReference>
<feature type="transmembrane region" description="Helical" evidence="1">
    <location>
        <begin position="170"/>
        <end position="188"/>
    </location>
</feature>
<protein>
    <recommendedName>
        <fullName evidence="4">DUF4203 domain-containing protein</fullName>
    </recommendedName>
</protein>
<feature type="transmembrane region" description="Helical" evidence="1">
    <location>
        <begin position="12"/>
        <end position="32"/>
    </location>
</feature>
<keyword evidence="3" id="KW-1185">Reference proteome</keyword>
<sequence length="204" mass="19760">MLSTVPAAPAADLAGLGVASLLAGMLLCLIGVRSLKLVGACTGFGLGSGLAAALGGGAVVAFVVGVGAAVGGVLAVALLVRTGLFVVGALAGGVIAAAGYRTLPQGTSWNAGLVVLVVLAVALLCGAAVLYVRGPLLRAVSALAGAALVVRGVVEAGPAFLGFLRSPATWVESLVALAALLALAWAGFTTQRDRTRTPGPWPAG</sequence>
<name>A0ABT1AAA6_9PSEU</name>
<dbReference type="RefSeq" id="WP_252444982.1">
    <property type="nucleotide sequence ID" value="NZ_JAGSOV010000072.1"/>
</dbReference>
<organism evidence="2 3">
    <name type="scientific">Pseudonocardia humida</name>
    <dbReference type="NCBI Taxonomy" id="2800819"/>
    <lineage>
        <taxon>Bacteria</taxon>
        <taxon>Bacillati</taxon>
        <taxon>Actinomycetota</taxon>
        <taxon>Actinomycetes</taxon>
        <taxon>Pseudonocardiales</taxon>
        <taxon>Pseudonocardiaceae</taxon>
        <taxon>Pseudonocardia</taxon>
    </lineage>
</organism>
<evidence type="ECO:0008006" key="4">
    <source>
        <dbReference type="Google" id="ProtNLM"/>
    </source>
</evidence>
<keyword evidence="1" id="KW-1133">Transmembrane helix</keyword>
<proteinExistence type="predicted"/>
<comment type="caution">
    <text evidence="2">The sequence shown here is derived from an EMBL/GenBank/DDBJ whole genome shotgun (WGS) entry which is preliminary data.</text>
</comment>
<keyword evidence="1" id="KW-0812">Transmembrane</keyword>
<gene>
    <name evidence="2" type="ORF">KDL28_32975</name>
</gene>
<feature type="transmembrane region" description="Helical" evidence="1">
    <location>
        <begin position="84"/>
        <end position="103"/>
    </location>
</feature>